<keyword evidence="4" id="KW-1185">Reference proteome</keyword>
<keyword evidence="1" id="KW-0732">Signal</keyword>
<dbReference type="SMART" id="SM00060">
    <property type="entry name" value="FN3"/>
    <property type="match status" value="1"/>
</dbReference>
<name>A0A1M6DTE8_9FLAO</name>
<evidence type="ECO:0000313" key="3">
    <source>
        <dbReference type="EMBL" id="SHI76443.1"/>
    </source>
</evidence>
<accession>A0A1M6DTE8</accession>
<dbReference type="STRING" id="570521.SAMN04488508_1036"/>
<feature type="chain" id="PRO_5013314086" description="Fibronectin type-III domain-containing protein" evidence="1">
    <location>
        <begin position="26"/>
        <end position="2142"/>
    </location>
</feature>
<proteinExistence type="predicted"/>
<gene>
    <name evidence="3" type="ORF">SAMN04488508_1036</name>
</gene>
<evidence type="ECO:0000259" key="2">
    <source>
        <dbReference type="PROSITE" id="PS50853"/>
    </source>
</evidence>
<dbReference type="Gene3D" id="2.60.40.10">
    <property type="entry name" value="Immunoglobulins"/>
    <property type="match status" value="1"/>
</dbReference>
<dbReference type="EMBL" id="FQYP01000003">
    <property type="protein sequence ID" value="SHI76443.1"/>
    <property type="molecule type" value="Genomic_DNA"/>
</dbReference>
<protein>
    <recommendedName>
        <fullName evidence="2">Fibronectin type-III domain-containing protein</fullName>
    </recommendedName>
</protein>
<sequence length="2142" mass="239406">MKFFKKLIACSTTFLLMVFNPSLHAQNDVQVVTQVLPPYSPYFSDYISYENRLVIQLINTVDASGGGITRDVRLTATITGDNGVSLVLPPTFIPPVPISLPPMGVTRLTGIQLQDYWDINAWNVSGISASEIILGNGLPEGNYELCIRVLDYSSGTPLSLPAPSGCSFFNINSIEPPILLQPSCGVTLDSNTPQNILFSWAVPAGTNPSQVEYELAIIELFNNMDPNQAFLSFGNTPFFQKTVPINVYNYTLSDPPLEPGRTYAYRVTAVNKLGNPRPLNFRNGGSSEVCTFTYGKSPEINITSTTPQNTDVAITQINIDGDDVLANPQNQNTPPDPDDSPNCISDCIQSVPQNTTLISNLSPGEEVGLGKFLMEIIQAQHNGNDFSGTGKIYINFLQIPILVTFNNLKVNTDKIVYAGAAYAKAEPGLPNNLEFLTKQLQMPQVSEAVFENAITYIENEGRKVHLLSGQNQAFGVPISWENGANTLTFFGMIFTPEKAHINLATGFEVYPSNNENNHVLLTGSNCLRPNGFGSTGELQLQNTVSIPISNALTHTFKPETSVGYDCSGISNIHLKGTLTFGRNIALPLNEQGNVIEGNVTADYETDITNFHDWTLEIPKLSHPFTIPGLVGFSLDANAIIIDQSLSTTPNPINKDAFWKGVYAENISVQFPEFFQINDTPIEKEVSHFILDKNGVSGKIGPFNNLISINEGAVGGWPISVDTFSIILEDSNLDGAEITGNVKLPIADTELGYEVLFTLGENPEDGFDMKFDIVTQEAYAVPMWFAQLHLEKGSEVNIIKEGNTWKPSANLHGGIEIDWGVNNTPDDSLVSSFQLPEVNFTNLTITPGQNNIPDINFGELGITNAQATIADFSFDLNDIKVINEPNGDLGLTLDIFVHLDEGDFSVGGSTAFTIWGAYKNKKYIYKKTKLNRISLTDVDINIATINGNLYLFEKDEVYGNGFKGDFDVKLNQMDMNFAALMQFGSIKTQQENYRYFYTDSYLKIGGSGIPIPPTPFAVYGGSGGFWVNMNLANEPDSNAPHKTIDQLKLDKEMNDDLAISLPAGNTRFEEDKKIPAQGGIGFSQSIIVGVNSAETLFNADLGFLMDFNLNGSLKGEMKMFGDGYIVQELDGNRGSAFIKGDVDLTIGYLGEEEKNNIFFDNTSTVTIDLLDGLVTGQGTLHLYADKDTWFHKLGYWQKQYQDFPWQDKKRVHLSLGEFEGLDTQVNNNNLDTGLYSYFMFGPDIPGLPEMPLDVRNNNPKNWEMNNERYQVFTGPNSSSGVALGSGLHLDTDLDFLIFYLKAKHISGFDFTLRDETGLCAGDFGLNGWYARGQAYGYFKGEAGVKLDLWVWKGEAKLMELEAVAALQAGLPNPIYLNGNVNVNGQVLEGLLDFNVDFEVELGEECKNPTSGPFDEYPIIAEVLPEDQEEDVDILRQMEVSFNFPNGPFEYTELDKKGKKVTREFQYNVDYFTLEWFDEESNTNKSKDFFPAYREDGYSATFTDLDFYFPPKTTFTYSIGVTGYELVDGEKEERVKETKIGTFTTGAFPTKITKESIWFSTPFIGENYFIPTNFPKGYITLPVVLPHWTDPNFWYVDAFKLGNTYQGPMASGTFEFIARFIDVKSKDYYDIPYQINNADAQGVYGGKLVFDFPQRLETGKIYELQLMVIYTPSINNYVATSNSEDTYKNVLLGGSGQQNGGNNNGQGYQVLQANLNFNNNNILNANFVTPKPKPNLVFQNSLANANSGNQNLAIKRKHRALLGATKTSNKVEWPIFEGFKFHFKTSKYKSLSQKMGNITYETTKVEQFPSNVANITDNSLKPLTINLPIIVLECDENFDEKTLFPEKETKIGFLNNKLTVLSFQKPPLIELAKQATFTGTSIQWGVGNQQYPELRNNFWKAYPGYNATALKTNYHVPQNQSDWALVLETNDYTYPSEDYWSQLLPSRTNNSIWGANRYFDNALYEPFNDRHYPNVDDVLSLKKEEPLLALYAGNYTIKNIYHQGKKVGFTTTPLNYSPPNNNNGGMWIQNNQWQNQNPPSKNAFFAVVDYTEWLAIQDWHRFKRHLYRINNEEIQFNDVQADYDSNMQFLEVREGVSEWILEKMPYWQHRRTSGSPSFKIKKYGGGATIERTYTVPADLNKNIN</sequence>
<dbReference type="InterPro" id="IPR003961">
    <property type="entry name" value="FN3_dom"/>
</dbReference>
<dbReference type="CDD" id="cd00063">
    <property type="entry name" value="FN3"/>
    <property type="match status" value="1"/>
</dbReference>
<dbReference type="RefSeq" id="WP_073315381.1">
    <property type="nucleotide sequence ID" value="NZ_FQYP01000003.1"/>
</dbReference>
<evidence type="ECO:0000313" key="4">
    <source>
        <dbReference type="Proteomes" id="UP000184432"/>
    </source>
</evidence>
<dbReference type="InterPro" id="IPR036116">
    <property type="entry name" value="FN3_sf"/>
</dbReference>
<feature type="domain" description="Fibronectin type-III" evidence="2">
    <location>
        <begin position="182"/>
        <end position="300"/>
    </location>
</feature>
<dbReference type="InterPro" id="IPR013783">
    <property type="entry name" value="Ig-like_fold"/>
</dbReference>
<organism evidence="3 4">
    <name type="scientific">Aquimarina spongiae</name>
    <dbReference type="NCBI Taxonomy" id="570521"/>
    <lineage>
        <taxon>Bacteria</taxon>
        <taxon>Pseudomonadati</taxon>
        <taxon>Bacteroidota</taxon>
        <taxon>Flavobacteriia</taxon>
        <taxon>Flavobacteriales</taxon>
        <taxon>Flavobacteriaceae</taxon>
        <taxon>Aquimarina</taxon>
    </lineage>
</organism>
<dbReference type="Proteomes" id="UP000184432">
    <property type="component" value="Unassembled WGS sequence"/>
</dbReference>
<reference evidence="4" key="1">
    <citation type="submission" date="2016-11" db="EMBL/GenBank/DDBJ databases">
        <authorList>
            <person name="Varghese N."/>
            <person name="Submissions S."/>
        </authorList>
    </citation>
    <scope>NUCLEOTIDE SEQUENCE [LARGE SCALE GENOMIC DNA]</scope>
    <source>
        <strain evidence="4">DSM 22623</strain>
    </source>
</reference>
<dbReference type="OrthoDB" id="610610at2"/>
<evidence type="ECO:0000256" key="1">
    <source>
        <dbReference type="SAM" id="SignalP"/>
    </source>
</evidence>
<dbReference type="SUPFAM" id="SSF49265">
    <property type="entry name" value="Fibronectin type III"/>
    <property type="match status" value="1"/>
</dbReference>
<feature type="signal peptide" evidence="1">
    <location>
        <begin position="1"/>
        <end position="25"/>
    </location>
</feature>
<dbReference type="PROSITE" id="PS50853">
    <property type="entry name" value="FN3"/>
    <property type="match status" value="1"/>
</dbReference>